<comment type="cofactor">
    <cofactor evidence="1">
        <name>Fe(2+)</name>
        <dbReference type="ChEBI" id="CHEBI:29033"/>
    </cofactor>
</comment>
<dbReference type="EMBL" id="JTDI01000003">
    <property type="protein sequence ID" value="KHK90959.1"/>
    <property type="molecule type" value="Genomic_DNA"/>
</dbReference>
<protein>
    <recommendedName>
        <fullName evidence="7">TauD/TfdA-like domain-containing protein</fullName>
    </recommendedName>
</protein>
<dbReference type="GO" id="GO:0016706">
    <property type="term" value="F:2-oxoglutarate-dependent dioxygenase activity"/>
    <property type="evidence" value="ECO:0007669"/>
    <property type="project" value="UniProtKB-ARBA"/>
</dbReference>
<evidence type="ECO:0000256" key="6">
    <source>
        <dbReference type="ARBA" id="ARBA00023004"/>
    </source>
</evidence>
<reference evidence="8 9" key="1">
    <citation type="submission" date="2014-10" db="EMBL/GenBank/DDBJ databases">
        <title>Genome sequence of Novosphingobium malaysiense MUSC 273(T).</title>
        <authorList>
            <person name="Lee L.-H."/>
        </authorList>
    </citation>
    <scope>NUCLEOTIDE SEQUENCE [LARGE SCALE GENOMIC DNA]</scope>
    <source>
        <strain evidence="8 9">MUSC 273</strain>
    </source>
</reference>
<keyword evidence="4" id="KW-0223">Dioxygenase</keyword>
<dbReference type="PANTHER" id="PTHR43779:SF2">
    <property type="entry name" value="ALPHA-KETOGLUTARATE-DEPENDENT XANTHINE DIOXYGENASE XAN1"/>
    <property type="match status" value="1"/>
</dbReference>
<name>A0A0B1ZNW7_9SPHN</name>
<keyword evidence="5" id="KW-0560">Oxidoreductase</keyword>
<keyword evidence="3" id="KW-0479">Metal-binding</keyword>
<organism evidence="8 9">
    <name type="scientific">Novosphingobium malaysiense</name>
    <dbReference type="NCBI Taxonomy" id="1348853"/>
    <lineage>
        <taxon>Bacteria</taxon>
        <taxon>Pseudomonadati</taxon>
        <taxon>Pseudomonadota</taxon>
        <taxon>Alphaproteobacteria</taxon>
        <taxon>Sphingomonadales</taxon>
        <taxon>Sphingomonadaceae</taxon>
        <taxon>Novosphingobium</taxon>
    </lineage>
</organism>
<dbReference type="Proteomes" id="UP000031057">
    <property type="component" value="Unassembled WGS sequence"/>
</dbReference>
<dbReference type="OrthoDB" id="7209371at2"/>
<evidence type="ECO:0000259" key="7">
    <source>
        <dbReference type="Pfam" id="PF02668"/>
    </source>
</evidence>
<comment type="similarity">
    <text evidence="2">Belongs to the TfdA dioxygenase family.</text>
</comment>
<keyword evidence="6" id="KW-0408">Iron</keyword>
<accession>A0A0B1ZNW7</accession>
<dbReference type="SUPFAM" id="SSF51197">
    <property type="entry name" value="Clavaminate synthase-like"/>
    <property type="match status" value="1"/>
</dbReference>
<proteinExistence type="inferred from homology"/>
<comment type="caution">
    <text evidence="8">The sequence shown here is derived from an EMBL/GenBank/DDBJ whole genome shotgun (WGS) entry which is preliminary data.</text>
</comment>
<evidence type="ECO:0000313" key="8">
    <source>
        <dbReference type="EMBL" id="KHK90959.1"/>
    </source>
</evidence>
<evidence type="ECO:0000313" key="9">
    <source>
        <dbReference type="Proteomes" id="UP000031057"/>
    </source>
</evidence>
<evidence type="ECO:0000256" key="5">
    <source>
        <dbReference type="ARBA" id="ARBA00023002"/>
    </source>
</evidence>
<dbReference type="Pfam" id="PF02668">
    <property type="entry name" value="TauD"/>
    <property type="match status" value="1"/>
</dbReference>
<dbReference type="InterPro" id="IPR051178">
    <property type="entry name" value="TfdA_dioxygenase"/>
</dbReference>
<dbReference type="InterPro" id="IPR042098">
    <property type="entry name" value="TauD-like_sf"/>
</dbReference>
<dbReference type="AlphaFoldDB" id="A0A0B1ZNW7"/>
<sequence length="332" mass="37821">MDGMFEMAGFTVRDLDENLSFGSVVEGLDREALTDESVRKQLRDLFVQRGLIVFRDMEPTARMQVELSKVFGPLKDHPTTTTPRDEETGDHAEGVIDMHYVPSDDVAKGEGLVEMNGEVIARYSPWHFDHCYNDELNYAGVLRAPINAPVGGRTGFMDGIELYRQFPRELRDALEGKNIIYTLDTRLSRMKFGVNFTPLTEHSTTPQLLKEAAKFPRAMHPAIWTRETGEKVMHYGPWMAVGLEGHEDPEGDRLLDDVAHEINRLGQGTSAYWHEWKPTDMVIWDNHRMLHAVEGCDAKYERQTLRTTIKGDYGLGYFEDGKKVGEVEREIA</sequence>
<dbReference type="STRING" id="1348853.LK12_08415"/>
<feature type="domain" description="TauD/TfdA-like" evidence="7">
    <location>
        <begin position="21"/>
        <end position="307"/>
    </location>
</feature>
<evidence type="ECO:0000256" key="1">
    <source>
        <dbReference type="ARBA" id="ARBA00001954"/>
    </source>
</evidence>
<dbReference type="Gene3D" id="3.60.130.10">
    <property type="entry name" value="Clavaminate synthase-like"/>
    <property type="match status" value="1"/>
</dbReference>
<dbReference type="PANTHER" id="PTHR43779">
    <property type="entry name" value="DIOXYGENASE RV0097-RELATED"/>
    <property type="match status" value="1"/>
</dbReference>
<evidence type="ECO:0000256" key="2">
    <source>
        <dbReference type="ARBA" id="ARBA00005896"/>
    </source>
</evidence>
<gene>
    <name evidence="8" type="ORF">LK12_08415</name>
</gene>
<keyword evidence="9" id="KW-1185">Reference proteome</keyword>
<evidence type="ECO:0000256" key="4">
    <source>
        <dbReference type="ARBA" id="ARBA00022964"/>
    </source>
</evidence>
<dbReference type="GO" id="GO:0046872">
    <property type="term" value="F:metal ion binding"/>
    <property type="evidence" value="ECO:0007669"/>
    <property type="project" value="UniProtKB-KW"/>
</dbReference>
<dbReference type="InterPro" id="IPR003819">
    <property type="entry name" value="TauD/TfdA-like"/>
</dbReference>
<evidence type="ECO:0000256" key="3">
    <source>
        <dbReference type="ARBA" id="ARBA00022723"/>
    </source>
</evidence>